<dbReference type="RefSeq" id="WP_193803440.1">
    <property type="nucleotide sequence ID" value="NZ_JADEZV010000001.1"/>
</dbReference>
<reference evidence="2" key="1">
    <citation type="submission" date="2020-10" db="EMBL/GenBank/DDBJ databases">
        <title>Fervidococcus fontis strain 3639Fd - the first crenarchaeon capable of growth on lipids.</title>
        <authorList>
            <person name="Kochetkova T.V."/>
            <person name="Elcheninov A.G."/>
            <person name="Toschakov S.V."/>
            <person name="Kublanov I.V."/>
        </authorList>
    </citation>
    <scope>NUCLEOTIDE SEQUENCE</scope>
    <source>
        <strain evidence="2">3639Fd</strain>
    </source>
</reference>
<evidence type="ECO:0000256" key="1">
    <source>
        <dbReference type="SAM" id="MobiDB-lite"/>
    </source>
</evidence>
<feature type="compositionally biased region" description="Acidic residues" evidence="1">
    <location>
        <begin position="99"/>
        <end position="115"/>
    </location>
</feature>
<dbReference type="GeneID" id="12449199"/>
<comment type="caution">
    <text evidence="2">The sequence shown here is derived from an EMBL/GenBank/DDBJ whole genome shotgun (WGS) entry which is preliminary data.</text>
</comment>
<sequence length="115" mass="12828">MTWRYCDLVKKEKKPNVCPRCGTEVPNPTKTWNFVSPLPDDKGRITITVMGSYKCPNCGYSWKAAISKLKVGGGEVEIDAGGKEKKIAGEAPKQKPEEIELDLEDIINEDDINEE</sequence>
<evidence type="ECO:0000313" key="2">
    <source>
        <dbReference type="EMBL" id="MBE9390880.1"/>
    </source>
</evidence>
<feature type="region of interest" description="Disordered" evidence="1">
    <location>
        <begin position="87"/>
        <end position="115"/>
    </location>
</feature>
<proteinExistence type="predicted"/>
<feature type="compositionally biased region" description="Basic and acidic residues" evidence="1">
    <location>
        <begin position="87"/>
        <end position="98"/>
    </location>
</feature>
<dbReference type="AlphaFoldDB" id="A0A843AHB5"/>
<gene>
    <name evidence="2" type="ORF">IOK49_02135</name>
</gene>
<dbReference type="Proteomes" id="UP000652307">
    <property type="component" value="Unassembled WGS sequence"/>
</dbReference>
<dbReference type="EMBL" id="JADEZV010000001">
    <property type="protein sequence ID" value="MBE9390880.1"/>
    <property type="molecule type" value="Genomic_DNA"/>
</dbReference>
<organism evidence="2 3">
    <name type="scientific">Fervidicoccus fontis</name>
    <dbReference type="NCBI Taxonomy" id="683846"/>
    <lineage>
        <taxon>Archaea</taxon>
        <taxon>Thermoproteota</taxon>
        <taxon>Thermoprotei</taxon>
        <taxon>Fervidicoccales</taxon>
        <taxon>Fervidicoccaceae</taxon>
        <taxon>Fervidicoccus</taxon>
    </lineage>
</organism>
<accession>A0A843AHB5</accession>
<protein>
    <submittedName>
        <fullName evidence="2">Chromatin protein Cren7</fullName>
    </submittedName>
</protein>
<evidence type="ECO:0000313" key="3">
    <source>
        <dbReference type="Proteomes" id="UP000652307"/>
    </source>
</evidence>
<name>A0A843AHB5_9CREN</name>